<comment type="caution">
    <text evidence="1">The sequence shown here is derived from an EMBL/GenBank/DDBJ whole genome shotgun (WGS) entry which is preliminary data.</text>
</comment>
<organism evidence="1 2">
    <name type="scientific">Paenibacillus vulneris</name>
    <dbReference type="NCBI Taxonomy" id="1133364"/>
    <lineage>
        <taxon>Bacteria</taxon>
        <taxon>Bacillati</taxon>
        <taxon>Bacillota</taxon>
        <taxon>Bacilli</taxon>
        <taxon>Bacillales</taxon>
        <taxon>Paenibacillaceae</taxon>
        <taxon>Paenibacillus</taxon>
    </lineage>
</organism>
<name>A0ABW3UFJ6_9BACL</name>
<protein>
    <submittedName>
        <fullName evidence="1">Alpha/beta hydrolase family protein</fullName>
    </submittedName>
</protein>
<proteinExistence type="predicted"/>
<reference evidence="2" key="1">
    <citation type="journal article" date="2019" name="Int. J. Syst. Evol. Microbiol.">
        <title>The Global Catalogue of Microorganisms (GCM) 10K type strain sequencing project: providing services to taxonomists for standard genome sequencing and annotation.</title>
        <authorList>
            <consortium name="The Broad Institute Genomics Platform"/>
            <consortium name="The Broad Institute Genome Sequencing Center for Infectious Disease"/>
            <person name="Wu L."/>
            <person name="Ma J."/>
        </authorList>
    </citation>
    <scope>NUCLEOTIDE SEQUENCE [LARGE SCALE GENOMIC DNA]</scope>
    <source>
        <strain evidence="2">CCUG 53270</strain>
    </source>
</reference>
<dbReference type="RefSeq" id="WP_345594724.1">
    <property type="nucleotide sequence ID" value="NZ_BAABJG010000055.1"/>
</dbReference>
<dbReference type="GO" id="GO:0016787">
    <property type="term" value="F:hydrolase activity"/>
    <property type="evidence" value="ECO:0007669"/>
    <property type="project" value="UniProtKB-KW"/>
</dbReference>
<dbReference type="PANTHER" id="PTHR48098:SF1">
    <property type="entry name" value="DIACYLGLYCEROL ACYLTRANSFERASE_MYCOLYLTRANSFERASE AG85A"/>
    <property type="match status" value="1"/>
</dbReference>
<dbReference type="InterPro" id="IPR000801">
    <property type="entry name" value="Esterase-like"/>
</dbReference>
<gene>
    <name evidence="1" type="ORF">ACFQ4B_06355</name>
</gene>
<evidence type="ECO:0000313" key="2">
    <source>
        <dbReference type="Proteomes" id="UP001597180"/>
    </source>
</evidence>
<dbReference type="Pfam" id="PF00756">
    <property type="entry name" value="Esterase"/>
    <property type="match status" value="1"/>
</dbReference>
<sequence>MSIRPHPFFSGALFARKSCFVYLPDDYETSEEPYPVIYLLHGMYGSESHWLLKGNAESTLNRMMQERSLRKSIVVFPNDGGYGLGTFYMNWYDGTGNFEDYFIYDLVTEIDKSFRTIPDRAHRVLCGLSMGGFGAFSLALRHPELFGAAASLSGAVTSTAMITNQYSRSDISRMIGPLHGPYAQSYDLQKLADAQLTNSQRPALYFNCGTEDYLYSMNAAYHEHLERIGYQHIYQEFPGEHNWDYWSKYLPDALRFLEASFQQMTDK</sequence>
<keyword evidence="2" id="KW-1185">Reference proteome</keyword>
<keyword evidence="1" id="KW-0378">Hydrolase</keyword>
<dbReference type="EMBL" id="JBHTLU010000012">
    <property type="protein sequence ID" value="MFD1219732.1"/>
    <property type="molecule type" value="Genomic_DNA"/>
</dbReference>
<dbReference type="InterPro" id="IPR050583">
    <property type="entry name" value="Mycobacterial_A85_antigen"/>
</dbReference>
<dbReference type="PANTHER" id="PTHR48098">
    <property type="entry name" value="ENTEROCHELIN ESTERASE-RELATED"/>
    <property type="match status" value="1"/>
</dbReference>
<dbReference type="InterPro" id="IPR029058">
    <property type="entry name" value="AB_hydrolase_fold"/>
</dbReference>
<dbReference type="SUPFAM" id="SSF53474">
    <property type="entry name" value="alpha/beta-Hydrolases"/>
    <property type="match status" value="1"/>
</dbReference>
<accession>A0ABW3UFJ6</accession>
<dbReference type="Proteomes" id="UP001597180">
    <property type="component" value="Unassembled WGS sequence"/>
</dbReference>
<dbReference type="Gene3D" id="3.40.50.1820">
    <property type="entry name" value="alpha/beta hydrolase"/>
    <property type="match status" value="1"/>
</dbReference>
<evidence type="ECO:0000313" key="1">
    <source>
        <dbReference type="EMBL" id="MFD1219732.1"/>
    </source>
</evidence>